<organism evidence="2 3">
    <name type="scientific">Nematocida parisii (strain ERTm3)</name>
    <name type="common">Nematode killer fungus</name>
    <dbReference type="NCBI Taxonomy" id="935791"/>
    <lineage>
        <taxon>Eukaryota</taxon>
        <taxon>Fungi</taxon>
        <taxon>Fungi incertae sedis</taxon>
        <taxon>Microsporidia</taxon>
        <taxon>Nematocida</taxon>
    </lineage>
</organism>
<dbReference type="InParanoid" id="I3EEQ8"/>
<name>I3EEQ8_NEMP3</name>
<evidence type="ECO:0000313" key="2">
    <source>
        <dbReference type="EMBL" id="EIJ87705.1"/>
    </source>
</evidence>
<feature type="region of interest" description="Disordered" evidence="1">
    <location>
        <begin position="1"/>
        <end position="22"/>
    </location>
</feature>
<protein>
    <submittedName>
        <fullName evidence="2">Uncharacterized protein</fullName>
    </submittedName>
</protein>
<dbReference type="OrthoDB" id="10299897at2759"/>
<accession>I3EEQ8</accession>
<dbReference type="Proteomes" id="UP000002872">
    <property type="component" value="Unassembled WGS sequence"/>
</dbReference>
<dbReference type="VEuPathDB" id="MicrosporidiaDB:NEQG_02252"/>
<dbReference type="OMA" id="AYILINQ"/>
<dbReference type="AlphaFoldDB" id="I3EEQ8"/>
<reference evidence="2" key="1">
    <citation type="submission" date="2011-01" db="EMBL/GenBank/DDBJ databases">
        <title>The Genome Sequence of Nematocida parisii strain ERTm3.</title>
        <authorList>
            <consortium name="The Broad Institute Genome Sequencing Platform"/>
            <consortium name="The Broad Institute Genome Sequencing Center for Infectious Disease"/>
            <person name="Cuomo C."/>
            <person name="Troemel E."/>
            <person name="Young S.K."/>
            <person name="Zeng Q."/>
            <person name="Gargeya S."/>
            <person name="Fitzgerald M."/>
            <person name="Haas B."/>
            <person name="Abouelleil A."/>
            <person name="Alvarado L."/>
            <person name="Arachchi H.M."/>
            <person name="Berlin A."/>
            <person name="Chapman S.B."/>
            <person name="Gearin G."/>
            <person name="Goldberg J."/>
            <person name="Griggs A."/>
            <person name="Gujja S."/>
            <person name="Hansen M."/>
            <person name="Heiman D."/>
            <person name="Howarth C."/>
            <person name="Larimer J."/>
            <person name="Lui A."/>
            <person name="MacDonald P.J.P."/>
            <person name="McCowen C."/>
            <person name="Montmayeur A."/>
            <person name="Murphy C."/>
            <person name="Neiman D."/>
            <person name="Pearson M."/>
            <person name="Priest M."/>
            <person name="Roberts A."/>
            <person name="Saif S."/>
            <person name="Shea T."/>
            <person name="Sisk P."/>
            <person name="Stolte C."/>
            <person name="Sykes S."/>
            <person name="Wortman J."/>
            <person name="Nusbaum C."/>
            <person name="Birren B."/>
        </authorList>
    </citation>
    <scope>NUCLEOTIDE SEQUENCE</scope>
    <source>
        <strain evidence="2">ERTm3</strain>
    </source>
</reference>
<evidence type="ECO:0000256" key="1">
    <source>
        <dbReference type="SAM" id="MobiDB-lite"/>
    </source>
</evidence>
<sequence length="85" mass="10106">MKNKLSAALEMKEKRDGAPRENMPSCIVSRSIKQKIRRLFSNEVLAEEELQYLLKIKPIWPIVRAYILINQDRYDFLNLLDAIWE</sequence>
<keyword evidence="3" id="KW-1185">Reference proteome</keyword>
<dbReference type="HOGENOM" id="CLU_2513157_0_0_1"/>
<gene>
    <name evidence="2" type="ORF">NEQG_02252</name>
</gene>
<feature type="compositionally biased region" description="Basic and acidic residues" evidence="1">
    <location>
        <begin position="10"/>
        <end position="19"/>
    </location>
</feature>
<proteinExistence type="predicted"/>
<dbReference type="EMBL" id="GL870881">
    <property type="protein sequence ID" value="EIJ87705.1"/>
    <property type="molecule type" value="Genomic_DNA"/>
</dbReference>
<evidence type="ECO:0000313" key="3">
    <source>
        <dbReference type="Proteomes" id="UP000002872"/>
    </source>
</evidence>